<feature type="region of interest" description="Disordered" evidence="1">
    <location>
        <begin position="84"/>
        <end position="111"/>
    </location>
</feature>
<dbReference type="EMBL" id="NBXA01000017">
    <property type="protein sequence ID" value="RFA13739.1"/>
    <property type="molecule type" value="Genomic_DNA"/>
</dbReference>
<comment type="caution">
    <text evidence="2">The sequence shown here is derived from an EMBL/GenBank/DDBJ whole genome shotgun (WGS) entry which is preliminary data.</text>
</comment>
<dbReference type="RefSeq" id="WP_116282698.1">
    <property type="nucleotide sequence ID" value="NZ_NBXA01000017.1"/>
</dbReference>
<dbReference type="Gene3D" id="2.60.120.200">
    <property type="match status" value="1"/>
</dbReference>
<evidence type="ECO:0000313" key="2">
    <source>
        <dbReference type="EMBL" id="RFA13739.1"/>
    </source>
</evidence>
<protein>
    <submittedName>
        <fullName evidence="2">Signal peptidase I</fullName>
    </submittedName>
</protein>
<accession>A0A3E0VW78</accession>
<reference evidence="2 3" key="1">
    <citation type="submission" date="2017-04" db="EMBL/GenBank/DDBJ databases">
        <title>Comparative genome analysis of Subtercola boreus.</title>
        <authorList>
            <person name="Cho Y.-J."/>
            <person name="Cho A."/>
            <person name="Kim O.-S."/>
            <person name="Lee J.-I."/>
        </authorList>
    </citation>
    <scope>NUCLEOTIDE SEQUENCE [LARGE SCALE GENOMIC DNA]</scope>
    <source>
        <strain evidence="2 3">P27444</strain>
    </source>
</reference>
<dbReference type="Proteomes" id="UP000256709">
    <property type="component" value="Unassembled WGS sequence"/>
</dbReference>
<feature type="compositionally biased region" description="Low complexity" evidence="1">
    <location>
        <begin position="84"/>
        <end position="96"/>
    </location>
</feature>
<dbReference type="SUPFAM" id="SSF49899">
    <property type="entry name" value="Concanavalin A-like lectins/glucanases"/>
    <property type="match status" value="1"/>
</dbReference>
<gene>
    <name evidence="2" type="ORF">B7R21_07855</name>
</gene>
<evidence type="ECO:0000256" key="1">
    <source>
        <dbReference type="SAM" id="MobiDB-lite"/>
    </source>
</evidence>
<dbReference type="InterPro" id="IPR013320">
    <property type="entry name" value="ConA-like_dom_sf"/>
</dbReference>
<dbReference type="CDD" id="cd00110">
    <property type="entry name" value="LamG"/>
    <property type="match status" value="1"/>
</dbReference>
<sequence length="291" mass="30246">MTGNAALGGRLTKRGLTMGVALALLLAGVFGVTAFTPGTSSAYTARITNNTDTAATAAFFTCTAAATSDRGSSVFQYYLNEASGSATASDSDGSASNGTYRGTMTSSTTTPIACPRDTGGAYTLNGSSSFISTATAANNPTTFSEELWFKTGTAGGFLMGLGDAQTAQSNNKDRVIYLNTSGQLNFATYNGANQVITSPASYADAKWHHVVATMSAGTGMRLYVDGVLVTSNTAFTTAQNFSGTWRIGYDSLVGWPAAPTNYYFTGSMRYAAVYSVVLSQTQITNHYNAGK</sequence>
<dbReference type="AlphaFoldDB" id="A0A3E0VW78"/>
<dbReference type="Pfam" id="PF13385">
    <property type="entry name" value="Laminin_G_3"/>
    <property type="match status" value="1"/>
</dbReference>
<dbReference type="InterPro" id="IPR001791">
    <property type="entry name" value="Laminin_G"/>
</dbReference>
<organism evidence="2 3">
    <name type="scientific">Subtercola boreus</name>
    <dbReference type="NCBI Taxonomy" id="120213"/>
    <lineage>
        <taxon>Bacteria</taxon>
        <taxon>Bacillati</taxon>
        <taxon>Actinomycetota</taxon>
        <taxon>Actinomycetes</taxon>
        <taxon>Micrococcales</taxon>
        <taxon>Microbacteriaceae</taxon>
        <taxon>Subtercola</taxon>
    </lineage>
</organism>
<proteinExistence type="predicted"/>
<name>A0A3E0VW78_9MICO</name>
<dbReference type="OrthoDB" id="9802683at2"/>
<evidence type="ECO:0000313" key="3">
    <source>
        <dbReference type="Proteomes" id="UP000256709"/>
    </source>
</evidence>